<dbReference type="SMART" id="SM00256">
    <property type="entry name" value="FBOX"/>
    <property type="match status" value="1"/>
</dbReference>
<dbReference type="AlphaFoldDB" id="A0A0L0DHC0"/>
<feature type="domain" description="F-box" evidence="2">
    <location>
        <begin position="163"/>
        <end position="209"/>
    </location>
</feature>
<protein>
    <recommendedName>
        <fullName evidence="6">SAP domain-containing protein</fullName>
    </recommendedName>
</protein>
<feature type="domain" description="SAP" evidence="3">
    <location>
        <begin position="50"/>
        <end position="84"/>
    </location>
</feature>
<evidence type="ECO:0000259" key="2">
    <source>
        <dbReference type="PROSITE" id="PS50181"/>
    </source>
</evidence>
<evidence type="ECO:0008006" key="6">
    <source>
        <dbReference type="Google" id="ProtNLM"/>
    </source>
</evidence>
<accession>A0A0L0DHC0</accession>
<dbReference type="GeneID" id="25566669"/>
<dbReference type="InterPro" id="IPR036047">
    <property type="entry name" value="F-box-like_dom_sf"/>
</dbReference>
<gene>
    <name evidence="4" type="ORF">AMSG_07832</name>
</gene>
<dbReference type="Gene3D" id="1.20.1280.50">
    <property type="match status" value="1"/>
</dbReference>
<dbReference type="InterPro" id="IPR001810">
    <property type="entry name" value="F-box_dom"/>
</dbReference>
<dbReference type="SUPFAM" id="SSF81383">
    <property type="entry name" value="F-box domain"/>
    <property type="match status" value="1"/>
</dbReference>
<evidence type="ECO:0000259" key="3">
    <source>
        <dbReference type="PROSITE" id="PS50800"/>
    </source>
</evidence>
<proteinExistence type="predicted"/>
<evidence type="ECO:0000256" key="1">
    <source>
        <dbReference type="SAM" id="MobiDB-lite"/>
    </source>
</evidence>
<dbReference type="PROSITE" id="PS50181">
    <property type="entry name" value="FBOX"/>
    <property type="match status" value="1"/>
</dbReference>
<keyword evidence="5" id="KW-1185">Reference proteome</keyword>
<evidence type="ECO:0000313" key="5">
    <source>
        <dbReference type="Proteomes" id="UP000054408"/>
    </source>
</evidence>
<evidence type="ECO:0000313" key="4">
    <source>
        <dbReference type="EMBL" id="KNC51759.1"/>
    </source>
</evidence>
<dbReference type="PROSITE" id="PS50800">
    <property type="entry name" value="SAP"/>
    <property type="match status" value="1"/>
</dbReference>
<dbReference type="InterPro" id="IPR003034">
    <property type="entry name" value="SAP_dom"/>
</dbReference>
<name>A0A0L0DHC0_THETB</name>
<feature type="region of interest" description="Disordered" evidence="1">
    <location>
        <begin position="1"/>
        <end position="20"/>
    </location>
</feature>
<dbReference type="RefSeq" id="XP_013755886.1">
    <property type="nucleotide sequence ID" value="XM_013900432.1"/>
</dbReference>
<organism evidence="4 5">
    <name type="scientific">Thecamonas trahens ATCC 50062</name>
    <dbReference type="NCBI Taxonomy" id="461836"/>
    <lineage>
        <taxon>Eukaryota</taxon>
        <taxon>Apusozoa</taxon>
        <taxon>Apusomonadida</taxon>
        <taxon>Apusomonadidae</taxon>
        <taxon>Thecamonas</taxon>
    </lineage>
</organism>
<dbReference type="Proteomes" id="UP000054408">
    <property type="component" value="Unassembled WGS sequence"/>
</dbReference>
<dbReference type="Pfam" id="PF12937">
    <property type="entry name" value="F-box-like"/>
    <property type="match status" value="1"/>
</dbReference>
<dbReference type="EMBL" id="GL349469">
    <property type="protein sequence ID" value="KNC51759.1"/>
    <property type="molecule type" value="Genomic_DNA"/>
</dbReference>
<sequence length="503" mass="54696">MASEPNVTRKAETEPVAREAECGPADDLALIEAQVEPPRACTGPNISRNLMAMKKTELVDMAKKLGVSSRGTKAQIVVRIAGAGEVVPDMMPPAKPLQAELAPHVINFAPFRSFAAVHAEVAQQSTKAIRAWLKEAGVPGRSKMSAAEARRCCAWIQYRSSWPSMLIELPDELLLLILHYLEVPNLVNILMTCRRLYAIGRDNLLWRAHADAVFETLSSNTLVSSLDCRTPGVVYQAILDAAARRCPVCLCAVGKVRGADWGPDPICNDCIMFYVNSSAGRRDKISYSRATIQLGLRSADLVGIAAERRVNSFGMPIRLFDGKEIIKAVTAKYGSVAAGIQAANPRRASSISLPRKRRRTAMKILRNYCLPRLPLWAFDDRFSPGPLAIAGDPSPPPPPPNPLEIVLNNPKTAVVLPSVRGKVEAYVAGSLPRGQFSRAVKDITSSYILPILTRGIRAVLAAPPHSLSEAGIDELLANPTLARNLFAAAEELIRRKERMAPSK</sequence>
<feature type="compositionally biased region" description="Basic and acidic residues" evidence="1">
    <location>
        <begin position="7"/>
        <end position="20"/>
    </location>
</feature>
<reference evidence="4 5" key="1">
    <citation type="submission" date="2010-05" db="EMBL/GenBank/DDBJ databases">
        <title>The Genome Sequence of Thecamonas trahens ATCC 50062.</title>
        <authorList>
            <consortium name="The Broad Institute Genome Sequencing Platform"/>
            <person name="Russ C."/>
            <person name="Cuomo C."/>
            <person name="Shea T."/>
            <person name="Young S.K."/>
            <person name="Zeng Q."/>
            <person name="Koehrsen M."/>
            <person name="Haas B."/>
            <person name="Borodovsky M."/>
            <person name="Guigo R."/>
            <person name="Alvarado L."/>
            <person name="Berlin A."/>
            <person name="Bochicchio J."/>
            <person name="Borenstein D."/>
            <person name="Chapman S."/>
            <person name="Chen Z."/>
            <person name="Freedman E."/>
            <person name="Gellesch M."/>
            <person name="Goldberg J."/>
            <person name="Griggs A."/>
            <person name="Gujja S."/>
            <person name="Heilman E."/>
            <person name="Heiman D."/>
            <person name="Hepburn T."/>
            <person name="Howarth C."/>
            <person name="Jen D."/>
            <person name="Larson L."/>
            <person name="Mehta T."/>
            <person name="Park D."/>
            <person name="Pearson M."/>
            <person name="Roberts A."/>
            <person name="Saif S."/>
            <person name="Shenoy N."/>
            <person name="Sisk P."/>
            <person name="Stolte C."/>
            <person name="Sykes S."/>
            <person name="Thomson T."/>
            <person name="Walk T."/>
            <person name="White J."/>
            <person name="Yandava C."/>
            <person name="Burger G."/>
            <person name="Gray M.W."/>
            <person name="Holland P.W.H."/>
            <person name="King N."/>
            <person name="Lang F.B.F."/>
            <person name="Roger A.J."/>
            <person name="Ruiz-Trillo I."/>
            <person name="Lander E."/>
            <person name="Nusbaum C."/>
        </authorList>
    </citation>
    <scope>NUCLEOTIDE SEQUENCE [LARGE SCALE GENOMIC DNA]</scope>
    <source>
        <strain evidence="4 5">ATCC 50062</strain>
    </source>
</reference>